<accession>A0DQ67</accession>
<dbReference type="FunFam" id="3.40.20.10:FF:000041">
    <property type="entry name" value="Protein transport protein SEC23"/>
    <property type="match status" value="1"/>
</dbReference>
<dbReference type="SUPFAM" id="SSF82754">
    <property type="entry name" value="C-terminal, gelsolin-like domain of Sec23/24"/>
    <property type="match status" value="1"/>
</dbReference>
<evidence type="ECO:0000256" key="9">
    <source>
        <dbReference type="ARBA" id="ARBA00022927"/>
    </source>
</evidence>
<comment type="subcellular location">
    <subcellularLocation>
        <location evidence="14">Cytoplasmic vesicle</location>
        <location evidence="14">COPII-coated vesicle membrane</location>
        <topology evidence="14">Peripheral membrane protein</topology>
        <orientation evidence="14">Cytoplasmic side</orientation>
    </subcellularLocation>
    <subcellularLocation>
        <location evidence="14">Endoplasmic reticulum membrane</location>
        <topology evidence="14">Peripheral membrane protein</topology>
        <orientation evidence="14">Cytoplasmic side</orientation>
    </subcellularLocation>
    <subcellularLocation>
        <location evidence="1">Golgi apparatus membrane</location>
        <topology evidence="1">Peripheral membrane protein</topology>
        <orientation evidence="1">Cytoplasmic side</orientation>
    </subcellularLocation>
</comment>
<keyword evidence="14" id="KW-0963">Cytoplasm</keyword>
<comment type="similarity">
    <text evidence="2 14">Belongs to the SEC23/SEC24 family. SEC23 subfamily.</text>
</comment>
<dbReference type="FunFam" id="2.30.30.380:FF:000001">
    <property type="entry name" value="Protein transport protein SEC23"/>
    <property type="match status" value="1"/>
</dbReference>
<feature type="domain" description="Sec23/Sec24 beta-sandwich" evidence="18">
    <location>
        <begin position="396"/>
        <end position="496"/>
    </location>
</feature>
<dbReference type="InterPro" id="IPR006896">
    <property type="entry name" value="Sec23/24_trunk_dom"/>
</dbReference>
<keyword evidence="6 14" id="KW-0256">Endoplasmic reticulum</keyword>
<dbReference type="PANTHER" id="PTHR11141">
    <property type="entry name" value="PROTEIN TRANSPORT PROTEIN SEC23"/>
    <property type="match status" value="1"/>
</dbReference>
<dbReference type="Gene3D" id="3.40.50.410">
    <property type="entry name" value="von Willebrand factor, type A domain"/>
    <property type="match status" value="1"/>
</dbReference>
<evidence type="ECO:0000313" key="19">
    <source>
        <dbReference type="EMBL" id="CAK85184.1"/>
    </source>
</evidence>
<dbReference type="GO" id="GO:0000139">
    <property type="term" value="C:Golgi membrane"/>
    <property type="evidence" value="ECO:0007669"/>
    <property type="project" value="UniProtKB-SubCell"/>
</dbReference>
<dbReference type="Pfam" id="PF08033">
    <property type="entry name" value="Sec23_BS"/>
    <property type="match status" value="1"/>
</dbReference>
<feature type="domain" description="Sec23/Sec24 trunk" evidence="16">
    <location>
        <begin position="135"/>
        <end position="384"/>
    </location>
</feature>
<dbReference type="SUPFAM" id="SSF53300">
    <property type="entry name" value="vWA-like"/>
    <property type="match status" value="1"/>
</dbReference>
<evidence type="ECO:0000256" key="6">
    <source>
        <dbReference type="ARBA" id="ARBA00022824"/>
    </source>
</evidence>
<dbReference type="GO" id="GO:0005789">
    <property type="term" value="C:endoplasmic reticulum membrane"/>
    <property type="evidence" value="ECO:0007669"/>
    <property type="project" value="UniProtKB-SubCell"/>
</dbReference>
<evidence type="ECO:0000256" key="8">
    <source>
        <dbReference type="ARBA" id="ARBA00022892"/>
    </source>
</evidence>
<evidence type="ECO:0000256" key="7">
    <source>
        <dbReference type="ARBA" id="ARBA00022833"/>
    </source>
</evidence>
<evidence type="ECO:0000256" key="12">
    <source>
        <dbReference type="ARBA" id="ARBA00023329"/>
    </source>
</evidence>
<dbReference type="Gene3D" id="1.20.120.730">
    <property type="entry name" value="Sec23/Sec24 helical domain"/>
    <property type="match status" value="1"/>
</dbReference>
<dbReference type="InterPro" id="IPR036180">
    <property type="entry name" value="Gelsolin-like_dom_sf"/>
</dbReference>
<protein>
    <recommendedName>
        <fullName evidence="3 14">Protein transport protein SEC23</fullName>
    </recommendedName>
</protein>
<evidence type="ECO:0000313" key="20">
    <source>
        <dbReference type="Proteomes" id="UP000000600"/>
    </source>
</evidence>
<comment type="function">
    <text evidence="13 14">Component of the coat protein complex II (COPII) which promotes the formation of transport vesicles from the endoplasmic reticulum (ER). The coat has two main functions, the physical deformation of the endoplasmic reticulum membrane into vesicles and the selection of cargo molecules.</text>
</comment>
<dbReference type="InterPro" id="IPR037364">
    <property type="entry name" value="Sec23"/>
</dbReference>
<name>A0DQ67_PARTE</name>
<dbReference type="InterPro" id="IPR036465">
    <property type="entry name" value="vWFA_dom_sf"/>
</dbReference>
<feature type="domain" description="Zinc finger Sec23/Sec24-type" evidence="15">
    <location>
        <begin position="68"/>
        <end position="105"/>
    </location>
</feature>
<evidence type="ECO:0000259" key="17">
    <source>
        <dbReference type="Pfam" id="PF04815"/>
    </source>
</evidence>
<keyword evidence="8 14" id="KW-0931">ER-Golgi transport</keyword>
<keyword evidence="11 14" id="KW-0472">Membrane</keyword>
<dbReference type="Gene3D" id="2.30.30.380">
    <property type="entry name" value="Zn-finger domain of Sec23/24"/>
    <property type="match status" value="1"/>
</dbReference>
<dbReference type="InterPro" id="IPR036175">
    <property type="entry name" value="Sec23/24_helical_dom_sf"/>
</dbReference>
<keyword evidence="7 14" id="KW-0862">Zinc</keyword>
<dbReference type="Pfam" id="PF04815">
    <property type="entry name" value="Sec23_helical"/>
    <property type="match status" value="1"/>
</dbReference>
<dbReference type="PANTHER" id="PTHR11141:SF0">
    <property type="entry name" value="PROTEIN TRANSPORT PROTEIN SEC23"/>
    <property type="match status" value="1"/>
</dbReference>
<dbReference type="Gene3D" id="3.40.20.10">
    <property type="entry name" value="Severin"/>
    <property type="match status" value="1"/>
</dbReference>
<dbReference type="FunFam" id="1.20.120.730:FF:000005">
    <property type="entry name" value="Protein transport protein SEC23"/>
    <property type="match status" value="1"/>
</dbReference>
<dbReference type="GO" id="GO:0090110">
    <property type="term" value="P:COPII-coated vesicle cargo loading"/>
    <property type="evidence" value="ECO:0000318"/>
    <property type="project" value="GO_Central"/>
</dbReference>
<evidence type="ECO:0000259" key="18">
    <source>
        <dbReference type="Pfam" id="PF08033"/>
    </source>
</evidence>
<dbReference type="OrthoDB" id="10256289at2759"/>
<dbReference type="GO" id="GO:0008270">
    <property type="term" value="F:zinc ion binding"/>
    <property type="evidence" value="ECO:0007669"/>
    <property type="project" value="InterPro"/>
</dbReference>
<evidence type="ECO:0000256" key="14">
    <source>
        <dbReference type="RuleBase" id="RU365030"/>
    </source>
</evidence>
<evidence type="ECO:0000256" key="11">
    <source>
        <dbReference type="ARBA" id="ARBA00023136"/>
    </source>
</evidence>
<dbReference type="FunCoup" id="A0DQ67">
    <property type="interactions" value="805"/>
</dbReference>
<evidence type="ECO:0000256" key="10">
    <source>
        <dbReference type="ARBA" id="ARBA00023034"/>
    </source>
</evidence>
<organism evidence="19 20">
    <name type="scientific">Paramecium tetraurelia</name>
    <dbReference type="NCBI Taxonomy" id="5888"/>
    <lineage>
        <taxon>Eukaryota</taxon>
        <taxon>Sar</taxon>
        <taxon>Alveolata</taxon>
        <taxon>Ciliophora</taxon>
        <taxon>Intramacronucleata</taxon>
        <taxon>Oligohymenophorea</taxon>
        <taxon>Peniculida</taxon>
        <taxon>Parameciidae</taxon>
        <taxon>Paramecium</taxon>
    </lineage>
</organism>
<evidence type="ECO:0000256" key="1">
    <source>
        <dbReference type="ARBA" id="ARBA00004255"/>
    </source>
</evidence>
<dbReference type="InterPro" id="IPR006895">
    <property type="entry name" value="Znf_Sec23_Sec24"/>
</dbReference>
<dbReference type="InterPro" id="IPR012990">
    <property type="entry name" value="Beta-sandwich_Sec23_24"/>
</dbReference>
<dbReference type="OMA" id="LFHGERE"/>
<dbReference type="AlphaFoldDB" id="A0DQ67"/>
<dbReference type="SUPFAM" id="SSF82919">
    <property type="entry name" value="Zn-finger domain of Sec23/24"/>
    <property type="match status" value="1"/>
</dbReference>
<dbReference type="InterPro" id="IPR036174">
    <property type="entry name" value="Znf_Sec23_Sec24_sf"/>
</dbReference>
<feature type="domain" description="Sec23/Sec24 helical" evidence="17">
    <location>
        <begin position="510"/>
        <end position="608"/>
    </location>
</feature>
<keyword evidence="5 14" id="KW-0479">Metal-binding</keyword>
<dbReference type="InterPro" id="IPR006900">
    <property type="entry name" value="Sec23/24_helical_dom"/>
</dbReference>
<gene>
    <name evidence="19" type="ORF">GSPATT00002584001</name>
</gene>
<evidence type="ECO:0000256" key="4">
    <source>
        <dbReference type="ARBA" id="ARBA00022448"/>
    </source>
</evidence>
<dbReference type="eggNOG" id="KOG1986">
    <property type="taxonomic scope" value="Eukaryota"/>
</dbReference>
<dbReference type="InterPro" id="IPR029006">
    <property type="entry name" value="ADF-H/Gelsolin-like_dom_sf"/>
</dbReference>
<dbReference type="STRING" id="5888.A0DQ67"/>
<dbReference type="RefSeq" id="XP_001452581.1">
    <property type="nucleotide sequence ID" value="XM_001452544.2"/>
</dbReference>
<keyword evidence="4 14" id="KW-0813">Transport</keyword>
<dbReference type="GeneID" id="5038366"/>
<dbReference type="KEGG" id="ptm:GSPATT00002584001"/>
<keyword evidence="10" id="KW-0333">Golgi apparatus</keyword>
<dbReference type="EMBL" id="CT868540">
    <property type="protein sequence ID" value="CAK85184.1"/>
    <property type="molecule type" value="Genomic_DNA"/>
</dbReference>
<evidence type="ECO:0000256" key="2">
    <source>
        <dbReference type="ARBA" id="ARBA00009210"/>
    </source>
</evidence>
<evidence type="ECO:0000256" key="3">
    <source>
        <dbReference type="ARBA" id="ARBA00021212"/>
    </source>
</evidence>
<keyword evidence="12 14" id="KW-0968">Cytoplasmic vesicle</keyword>
<dbReference type="SUPFAM" id="SSF81995">
    <property type="entry name" value="beta-sandwich domain of Sec23/24"/>
    <property type="match status" value="1"/>
</dbReference>
<keyword evidence="20" id="KW-1185">Reference proteome</keyword>
<dbReference type="Pfam" id="PF04811">
    <property type="entry name" value="Sec23_trunk"/>
    <property type="match status" value="1"/>
</dbReference>
<dbReference type="InParanoid" id="A0DQ67"/>
<dbReference type="GO" id="GO:0070971">
    <property type="term" value="C:endoplasmic reticulum exit site"/>
    <property type="evidence" value="ECO:0000318"/>
    <property type="project" value="GO_Central"/>
</dbReference>
<dbReference type="FunFam" id="3.40.50.410:FF:000043">
    <property type="entry name" value="Protein transport protein SEC23"/>
    <property type="match status" value="1"/>
</dbReference>
<dbReference type="SUPFAM" id="SSF81811">
    <property type="entry name" value="Helical domain of Sec23/24"/>
    <property type="match status" value="1"/>
</dbReference>
<dbReference type="GO" id="GO:0006886">
    <property type="term" value="P:intracellular protein transport"/>
    <property type="evidence" value="ECO:0007669"/>
    <property type="project" value="InterPro"/>
</dbReference>
<evidence type="ECO:0000259" key="16">
    <source>
        <dbReference type="Pfam" id="PF04811"/>
    </source>
</evidence>
<dbReference type="GO" id="GO:0005096">
    <property type="term" value="F:GTPase activator activity"/>
    <property type="evidence" value="ECO:0000318"/>
    <property type="project" value="GO_Central"/>
</dbReference>
<reference evidence="19 20" key="1">
    <citation type="journal article" date="2006" name="Nature">
        <title>Global trends of whole-genome duplications revealed by the ciliate Paramecium tetraurelia.</title>
        <authorList>
            <consortium name="Genoscope"/>
            <person name="Aury J.-M."/>
            <person name="Jaillon O."/>
            <person name="Duret L."/>
            <person name="Noel B."/>
            <person name="Jubin C."/>
            <person name="Porcel B.M."/>
            <person name="Segurens B."/>
            <person name="Daubin V."/>
            <person name="Anthouard V."/>
            <person name="Aiach N."/>
            <person name="Arnaiz O."/>
            <person name="Billaut A."/>
            <person name="Beisson J."/>
            <person name="Blanc I."/>
            <person name="Bouhouche K."/>
            <person name="Camara F."/>
            <person name="Duharcourt S."/>
            <person name="Guigo R."/>
            <person name="Gogendeau D."/>
            <person name="Katinka M."/>
            <person name="Keller A.-M."/>
            <person name="Kissmehl R."/>
            <person name="Klotz C."/>
            <person name="Koll F."/>
            <person name="Le Moue A."/>
            <person name="Lepere C."/>
            <person name="Malinsky S."/>
            <person name="Nowacki M."/>
            <person name="Nowak J.K."/>
            <person name="Plattner H."/>
            <person name="Poulain J."/>
            <person name="Ruiz F."/>
            <person name="Serrano V."/>
            <person name="Zagulski M."/>
            <person name="Dessen P."/>
            <person name="Betermier M."/>
            <person name="Weissenbach J."/>
            <person name="Scarpelli C."/>
            <person name="Schachter V."/>
            <person name="Sperling L."/>
            <person name="Meyer E."/>
            <person name="Cohen J."/>
            <person name="Wincker P."/>
        </authorList>
    </citation>
    <scope>NUCLEOTIDE SEQUENCE [LARGE SCALE GENOMIC DNA]</scope>
    <source>
        <strain evidence="19 20">Stock d4-2</strain>
    </source>
</reference>
<dbReference type="Proteomes" id="UP000000600">
    <property type="component" value="Unassembled WGS sequence"/>
</dbReference>
<dbReference type="GO" id="GO:0030127">
    <property type="term" value="C:COPII vesicle coat"/>
    <property type="evidence" value="ECO:0000318"/>
    <property type="project" value="GO_Central"/>
</dbReference>
<proteinExistence type="inferred from homology"/>
<sequence>MQQPQPQAQQQQIQPLDFYQEEYKDAVRFSWNTLPATKLQSTRAIVPMGCLYSPMKDLESLVLVQYSPLYCKCGAILNPYNQIDFRNKQWTCVFCSSKNAFPKHYADHITETQLPAELKKTSTTMEYILSNQQAAPTTFLYIIDTCIPQEDLQAIRDSIQQSLSIIPPDSQVGLITFGRNVFVHELGFQECPKCYSFKGSKDYTTQQILEMLQVSTKPEILKRFLVPLNECEFSFNSILDDLQCDPWPSQPGEREVRANGSALKIGSTLVESATQFSKILFFVGGPCTIGPGQVVGLKLEETIRSYLDIQKDNPNTQYLQKAKKFFNEIAQRAIKANMTVDIFAFTLDQFGLLEMKQLAEKTGGVVVMQEKFDSDMFKETYKKLFDKDASGFLKMGFGSKIDMFISKDLKVQGGVGPCISLKKGGPMVSEVSLGEGGTTSWYSGGLDRNSTILFMFDLSPTKDTSFSQCAYIQFVTMYRHSSRLQRLRVTTIQRRFADHNNIMDMIRGFDQEAACVTMARVGILKAESEESIEVLKWLDRSLIRVVARFGSYRKDDVSSFRFPQEMMMYPQFMYHLRRSHFITTFGASPDETTFYRASLSRECVQNALVMIQPALLQYTIDDPVANAVNLDIQSMKPDVVLLLDTYFNVVVWYGEHVQKWIEEGYYDNPEYEYIKELIDSPNSDVQYILEDRFPVPKLIKTYFGHGQERYLKSRVNPSVNTVQNENVESGNYITDDASLKVFTDHLIRLAVQTVQ</sequence>
<evidence type="ECO:0000256" key="5">
    <source>
        <dbReference type="ARBA" id="ARBA00022723"/>
    </source>
</evidence>
<evidence type="ECO:0000259" key="15">
    <source>
        <dbReference type="Pfam" id="PF04810"/>
    </source>
</evidence>
<evidence type="ECO:0000256" key="13">
    <source>
        <dbReference type="ARBA" id="ARBA00025471"/>
    </source>
</evidence>
<dbReference type="Pfam" id="PF04810">
    <property type="entry name" value="zf-Sec23_Sec24"/>
    <property type="match status" value="1"/>
</dbReference>
<dbReference type="Gene3D" id="2.60.40.1670">
    <property type="entry name" value="beta-sandwich domain of Sec23/24"/>
    <property type="match status" value="1"/>
</dbReference>
<keyword evidence="9 14" id="KW-0653">Protein transport</keyword>
<dbReference type="HOGENOM" id="CLU_008658_3_0_1"/>